<organism evidence="7 8">
    <name type="scientific">Desulfopila aestuarii DSM 18488</name>
    <dbReference type="NCBI Taxonomy" id="1121416"/>
    <lineage>
        <taxon>Bacteria</taxon>
        <taxon>Pseudomonadati</taxon>
        <taxon>Thermodesulfobacteriota</taxon>
        <taxon>Desulfobulbia</taxon>
        <taxon>Desulfobulbales</taxon>
        <taxon>Desulfocapsaceae</taxon>
        <taxon>Desulfopila</taxon>
    </lineage>
</organism>
<dbReference type="GO" id="GO:0043565">
    <property type="term" value="F:sequence-specific DNA binding"/>
    <property type="evidence" value="ECO:0007669"/>
    <property type="project" value="InterPro"/>
</dbReference>
<dbReference type="STRING" id="1121416.SAMN02745220_00593"/>
<dbReference type="OrthoDB" id="9763792at2"/>
<keyword evidence="3" id="KW-0805">Transcription regulation</keyword>
<dbReference type="GO" id="GO:0006355">
    <property type="term" value="P:regulation of DNA-templated transcription"/>
    <property type="evidence" value="ECO:0007669"/>
    <property type="project" value="InterPro"/>
</dbReference>
<dbReference type="SUPFAM" id="SSF52540">
    <property type="entry name" value="P-loop containing nucleoside triphosphate hydrolases"/>
    <property type="match status" value="1"/>
</dbReference>
<keyword evidence="5" id="KW-0804">Transcription</keyword>
<dbReference type="PROSITE" id="PS00675">
    <property type="entry name" value="SIGMA54_INTERACT_1"/>
    <property type="match status" value="1"/>
</dbReference>
<dbReference type="InterPro" id="IPR003593">
    <property type="entry name" value="AAA+_ATPase"/>
</dbReference>
<dbReference type="PROSITE" id="PS00688">
    <property type="entry name" value="SIGMA54_INTERACT_3"/>
    <property type="match status" value="1"/>
</dbReference>
<dbReference type="InterPro" id="IPR025662">
    <property type="entry name" value="Sigma_54_int_dom_ATP-bd_1"/>
</dbReference>
<evidence type="ECO:0000256" key="1">
    <source>
        <dbReference type="ARBA" id="ARBA00022741"/>
    </source>
</evidence>
<dbReference type="Pfam" id="PF25601">
    <property type="entry name" value="AAA_lid_14"/>
    <property type="match status" value="1"/>
</dbReference>
<evidence type="ECO:0000313" key="7">
    <source>
        <dbReference type="EMBL" id="SHO43977.1"/>
    </source>
</evidence>
<dbReference type="Gene3D" id="3.30.450.40">
    <property type="match status" value="1"/>
</dbReference>
<dbReference type="Gene3D" id="1.10.10.60">
    <property type="entry name" value="Homeodomain-like"/>
    <property type="match status" value="1"/>
</dbReference>
<dbReference type="InterPro" id="IPR027417">
    <property type="entry name" value="P-loop_NTPase"/>
</dbReference>
<dbReference type="InterPro" id="IPR025943">
    <property type="entry name" value="Sigma_54_int_dom_ATP-bd_2"/>
</dbReference>
<name>A0A1M7XYC4_9BACT</name>
<evidence type="ECO:0000256" key="5">
    <source>
        <dbReference type="ARBA" id="ARBA00023163"/>
    </source>
</evidence>
<dbReference type="Gene3D" id="3.40.50.300">
    <property type="entry name" value="P-loop containing nucleotide triphosphate hydrolases"/>
    <property type="match status" value="1"/>
</dbReference>
<dbReference type="InterPro" id="IPR058031">
    <property type="entry name" value="AAA_lid_NorR"/>
</dbReference>
<dbReference type="SUPFAM" id="SSF55785">
    <property type="entry name" value="PYP-like sensor domain (PAS domain)"/>
    <property type="match status" value="1"/>
</dbReference>
<keyword evidence="1" id="KW-0547">Nucleotide-binding</keyword>
<dbReference type="FunFam" id="3.40.50.300:FF:000006">
    <property type="entry name" value="DNA-binding transcriptional regulator NtrC"/>
    <property type="match status" value="1"/>
</dbReference>
<keyword evidence="8" id="KW-1185">Reference proteome</keyword>
<dbReference type="PROSITE" id="PS00676">
    <property type="entry name" value="SIGMA54_INTERACT_2"/>
    <property type="match status" value="1"/>
</dbReference>
<feature type="domain" description="Sigma-54 factor interaction" evidence="6">
    <location>
        <begin position="334"/>
        <end position="560"/>
    </location>
</feature>
<dbReference type="SMART" id="SM00382">
    <property type="entry name" value="AAA"/>
    <property type="match status" value="1"/>
</dbReference>
<dbReference type="RefSeq" id="WP_073611960.1">
    <property type="nucleotide sequence ID" value="NZ_FRFE01000002.1"/>
</dbReference>
<protein>
    <submittedName>
        <fullName evidence="7">Transcriptional regulator containing PAS, AAA-type ATPase, and DNA-binding Fis domains</fullName>
    </submittedName>
</protein>
<dbReference type="GO" id="GO:0005524">
    <property type="term" value="F:ATP binding"/>
    <property type="evidence" value="ECO:0007669"/>
    <property type="project" value="UniProtKB-KW"/>
</dbReference>
<evidence type="ECO:0000256" key="3">
    <source>
        <dbReference type="ARBA" id="ARBA00023015"/>
    </source>
</evidence>
<dbReference type="Proteomes" id="UP000184603">
    <property type="component" value="Unassembled WGS sequence"/>
</dbReference>
<dbReference type="AlphaFoldDB" id="A0A1M7XYC4"/>
<dbReference type="SUPFAM" id="SSF46689">
    <property type="entry name" value="Homeodomain-like"/>
    <property type="match status" value="1"/>
</dbReference>
<evidence type="ECO:0000259" key="6">
    <source>
        <dbReference type="PROSITE" id="PS50045"/>
    </source>
</evidence>
<gene>
    <name evidence="7" type="ORF">SAMN02745220_00593</name>
</gene>
<evidence type="ECO:0000256" key="4">
    <source>
        <dbReference type="ARBA" id="ARBA00023125"/>
    </source>
</evidence>
<dbReference type="Pfam" id="PF00158">
    <property type="entry name" value="Sigma54_activat"/>
    <property type="match status" value="1"/>
</dbReference>
<dbReference type="Gene3D" id="1.10.8.60">
    <property type="match status" value="1"/>
</dbReference>
<dbReference type="PRINTS" id="PR01590">
    <property type="entry name" value="HTHFIS"/>
</dbReference>
<dbReference type="EMBL" id="FRFE01000002">
    <property type="protein sequence ID" value="SHO43977.1"/>
    <property type="molecule type" value="Genomic_DNA"/>
</dbReference>
<keyword evidence="4 7" id="KW-0238">DNA-binding</keyword>
<sequence length="634" mass="70748">MSVVCDKGAIPTSEQMVELIRESQMRSREYGICSEERNTAQVKLSPEGLKERIHSNNTLYDVVVSHIKEFYLLLSPEDFMIALVDRDGYILHLDGSERIQAIFAERNCAPGYRWQEKDVGTSAISLCLRLQAPFQLNDTDHYCRRGHGFTSSAAPIFGHDKALEGVLVISGSTSLTHPHTLSMITSAARSIEEQMRLLRRNQELSVYTGFLDNVLEAAGTGLLTFDKEFRIWKVNRKGEEILGQEKLAGKQLSAATGLQLDLDDIARNPGEWKGRECYFKHNGRGIHFFYSAQPVFSRQNALLGAVLVFEEFGNIKKLANKISGDRAFFTFEHLIGQSEKFRDAVDMARRASGSSSTVLLLGETGTGKELFAQAVHNASKRCQQPFIPINCGAIPNELLESELFGYVDGAFTGALKGGRPGKFELANGGTVLLDEIGDMPHDMQVKLLRVLQTGEVQPVGSGSLLRINVRIIASTHVNLAEAVAQNRFRRDLFYRLNILPINIPPLRERGAGDIELLAAYFIERNRPGCSLSREVLDELHGYSWPGNVRELENTIQRALHLCEDDQLLPEHLDLPVDTARHIAPVSGTLQEIERTAIVSTLGKTDWNMVQSAKQLGISRATLYRKVKEYKLVKN</sequence>
<dbReference type="PROSITE" id="PS50045">
    <property type="entry name" value="SIGMA54_INTERACT_4"/>
    <property type="match status" value="1"/>
</dbReference>
<dbReference type="InterPro" id="IPR009057">
    <property type="entry name" value="Homeodomain-like_sf"/>
</dbReference>
<dbReference type="Pfam" id="PF01590">
    <property type="entry name" value="GAF"/>
    <property type="match status" value="1"/>
</dbReference>
<accession>A0A1M7XYC4</accession>
<dbReference type="Pfam" id="PF02954">
    <property type="entry name" value="HTH_8"/>
    <property type="match status" value="1"/>
</dbReference>
<dbReference type="InterPro" id="IPR002197">
    <property type="entry name" value="HTH_Fis"/>
</dbReference>
<evidence type="ECO:0000256" key="2">
    <source>
        <dbReference type="ARBA" id="ARBA00022840"/>
    </source>
</evidence>
<dbReference type="PANTHER" id="PTHR32071">
    <property type="entry name" value="TRANSCRIPTIONAL REGULATORY PROTEIN"/>
    <property type="match status" value="1"/>
</dbReference>
<dbReference type="InterPro" id="IPR002078">
    <property type="entry name" value="Sigma_54_int"/>
</dbReference>
<dbReference type="InterPro" id="IPR029016">
    <property type="entry name" value="GAF-like_dom_sf"/>
</dbReference>
<dbReference type="InterPro" id="IPR035965">
    <property type="entry name" value="PAS-like_dom_sf"/>
</dbReference>
<reference evidence="7 8" key="1">
    <citation type="submission" date="2016-12" db="EMBL/GenBank/DDBJ databases">
        <authorList>
            <person name="Song W.-J."/>
            <person name="Kurnit D.M."/>
        </authorList>
    </citation>
    <scope>NUCLEOTIDE SEQUENCE [LARGE SCALE GENOMIC DNA]</scope>
    <source>
        <strain evidence="7 8">DSM 18488</strain>
    </source>
</reference>
<dbReference type="PANTHER" id="PTHR32071:SF57">
    <property type="entry name" value="C4-DICARBOXYLATE TRANSPORT TRANSCRIPTIONAL REGULATORY PROTEIN DCTD"/>
    <property type="match status" value="1"/>
</dbReference>
<proteinExistence type="predicted"/>
<keyword evidence="2" id="KW-0067">ATP-binding</keyword>
<evidence type="ECO:0000313" key="8">
    <source>
        <dbReference type="Proteomes" id="UP000184603"/>
    </source>
</evidence>
<dbReference type="InterPro" id="IPR003018">
    <property type="entry name" value="GAF"/>
</dbReference>
<dbReference type="Gene3D" id="3.30.450.20">
    <property type="entry name" value="PAS domain"/>
    <property type="match status" value="1"/>
</dbReference>
<dbReference type="CDD" id="cd00009">
    <property type="entry name" value="AAA"/>
    <property type="match status" value="1"/>
</dbReference>
<dbReference type="InterPro" id="IPR025944">
    <property type="entry name" value="Sigma_54_int_dom_CS"/>
</dbReference>